<feature type="compositionally biased region" description="Polar residues" evidence="1">
    <location>
        <begin position="1197"/>
        <end position="1208"/>
    </location>
</feature>
<keyword evidence="2" id="KW-0472">Membrane</keyword>
<evidence type="ECO:0000256" key="2">
    <source>
        <dbReference type="SAM" id="Phobius"/>
    </source>
</evidence>
<feature type="region of interest" description="Disordered" evidence="1">
    <location>
        <begin position="782"/>
        <end position="899"/>
    </location>
</feature>
<feature type="region of interest" description="Disordered" evidence="1">
    <location>
        <begin position="1194"/>
        <end position="1216"/>
    </location>
</feature>
<feature type="transmembrane region" description="Helical" evidence="2">
    <location>
        <begin position="724"/>
        <end position="748"/>
    </location>
</feature>
<reference evidence="3" key="1">
    <citation type="journal article" date="2022" name="bioRxiv">
        <title>Sequencing and chromosome-scale assembly of the giantPleurodeles waltlgenome.</title>
        <authorList>
            <person name="Brown T."/>
            <person name="Elewa A."/>
            <person name="Iarovenko S."/>
            <person name="Subramanian E."/>
            <person name="Araus A.J."/>
            <person name="Petzold A."/>
            <person name="Susuki M."/>
            <person name="Suzuki K.-i.T."/>
            <person name="Hayashi T."/>
            <person name="Toyoda A."/>
            <person name="Oliveira C."/>
            <person name="Osipova E."/>
            <person name="Leigh N.D."/>
            <person name="Simon A."/>
            <person name="Yun M.H."/>
        </authorList>
    </citation>
    <scope>NUCLEOTIDE SEQUENCE</scope>
    <source>
        <strain evidence="3">20211129_DDA</strain>
        <tissue evidence="3">Liver</tissue>
    </source>
</reference>
<feature type="region of interest" description="Disordered" evidence="1">
    <location>
        <begin position="1305"/>
        <end position="1327"/>
    </location>
</feature>
<comment type="caution">
    <text evidence="3">The sequence shown here is derived from an EMBL/GenBank/DDBJ whole genome shotgun (WGS) entry which is preliminary data.</text>
</comment>
<dbReference type="InterPro" id="IPR024606">
    <property type="entry name" value="KIAA1549"/>
</dbReference>
<dbReference type="EMBL" id="JANPWB010000006">
    <property type="protein sequence ID" value="KAJ1177602.1"/>
    <property type="molecule type" value="Genomic_DNA"/>
</dbReference>
<name>A0AAV7TPH1_PLEWA</name>
<dbReference type="Proteomes" id="UP001066276">
    <property type="component" value="Chromosome 3_2"/>
</dbReference>
<protein>
    <submittedName>
        <fullName evidence="3">Uncharacterized protein</fullName>
    </submittedName>
</protein>
<feature type="compositionally biased region" description="Polar residues" evidence="1">
    <location>
        <begin position="821"/>
        <end position="853"/>
    </location>
</feature>
<evidence type="ECO:0000256" key="1">
    <source>
        <dbReference type="SAM" id="MobiDB-lite"/>
    </source>
</evidence>
<feature type="compositionally biased region" description="Basic residues" evidence="1">
    <location>
        <begin position="946"/>
        <end position="955"/>
    </location>
</feature>
<keyword evidence="2" id="KW-1133">Transmembrane helix</keyword>
<organism evidence="3 4">
    <name type="scientific">Pleurodeles waltl</name>
    <name type="common">Iberian ribbed newt</name>
    <dbReference type="NCBI Taxonomy" id="8319"/>
    <lineage>
        <taxon>Eukaryota</taxon>
        <taxon>Metazoa</taxon>
        <taxon>Chordata</taxon>
        <taxon>Craniata</taxon>
        <taxon>Vertebrata</taxon>
        <taxon>Euteleostomi</taxon>
        <taxon>Amphibia</taxon>
        <taxon>Batrachia</taxon>
        <taxon>Caudata</taxon>
        <taxon>Salamandroidea</taxon>
        <taxon>Salamandridae</taxon>
        <taxon>Pleurodelinae</taxon>
        <taxon>Pleurodeles</taxon>
    </lineage>
</organism>
<keyword evidence="2" id="KW-0812">Transmembrane</keyword>
<dbReference type="PANTHER" id="PTHR21590">
    <property type="entry name" value="SEA DOMAIN-CONTAINING PROTEIN"/>
    <property type="match status" value="1"/>
</dbReference>
<gene>
    <name evidence="3" type="ORF">NDU88_002855</name>
</gene>
<keyword evidence="4" id="KW-1185">Reference proteome</keyword>
<feature type="region of interest" description="Disordered" evidence="1">
    <location>
        <begin position="938"/>
        <end position="1046"/>
    </location>
</feature>
<dbReference type="Pfam" id="PF12877">
    <property type="entry name" value="KIAA1549"/>
    <property type="match status" value="1"/>
</dbReference>
<accession>A0AAV7TPH1</accession>
<feature type="region of interest" description="Disordered" evidence="1">
    <location>
        <begin position="147"/>
        <end position="169"/>
    </location>
</feature>
<feature type="compositionally biased region" description="Polar residues" evidence="1">
    <location>
        <begin position="1079"/>
        <end position="1088"/>
    </location>
</feature>
<evidence type="ECO:0000313" key="4">
    <source>
        <dbReference type="Proteomes" id="UP001066276"/>
    </source>
</evidence>
<dbReference type="PANTHER" id="PTHR21590:SF3">
    <property type="entry name" value="UPF0606 PROTEIN KIAA1549L"/>
    <property type="match status" value="1"/>
</dbReference>
<evidence type="ECO:0000313" key="3">
    <source>
        <dbReference type="EMBL" id="KAJ1177602.1"/>
    </source>
</evidence>
<feature type="compositionally biased region" description="Polar residues" evidence="1">
    <location>
        <begin position="1015"/>
        <end position="1024"/>
    </location>
</feature>
<feature type="region of interest" description="Disordered" evidence="1">
    <location>
        <begin position="1064"/>
        <end position="1088"/>
    </location>
</feature>
<proteinExistence type="predicted"/>
<feature type="compositionally biased region" description="Polar residues" evidence="1">
    <location>
        <begin position="884"/>
        <end position="899"/>
    </location>
</feature>
<feature type="compositionally biased region" description="Polar residues" evidence="1">
    <location>
        <begin position="1310"/>
        <end position="1326"/>
    </location>
</feature>
<sequence>MARREAGLGAAHLRALPAAWSGVCGQRTAVTGGASHLLLGIGLLLLLLRGLEAESTTEDNTQSTLDSSTSLWVSVVPQLSSTSSGPLTTAVQLSWNTDLETSRQTAVDINSSSIDSYTDSPASTRDAKTNVTQVDIPSGFPILSTSQAAKEPTDVSVPPSPVPHDTSTEVSSDVSAATHISVPDSSVPNLNTTFARGKTTQAVTALTHSTLTPLSHVQSTSYLTSDSKAISTIRTPVTSDVHVTSAPVNMSTSTSSSTSHLFTMTNKITTPTSVHSTTHSSTLTTLLPVVPENPTLSEVTKTSTAHQRTISAALTSITASAKATTLPAATVTNTTAVATNTTTMSTLLRTTPSSQKCVLSENIMVNTVLVVAPKLMTVNVNMMNNISNGLSEALGNALKNTVQVQINTTSLDSSGADLSTITIGYFVKIILKNVIKFYIPSAVTDSVTKYGNSSFTGDIKHHVPSLLYVPVLASPRIPPPGVWFQLETVLLAVGSLEDVHSCSFVQTMEQNLLNAFQAALTKNTAATSNVKTVQIVGTSLQANILTLTYAASNSTGLMNGTVSSRLLNLLSAEEIWLYLGYPPKTIAEALKYPVLSTEDSTRPYWVYTVIQGVNDTLLKSTSFARLMEQRLGQLFEMSQQQARRFKRATEVGAYTVQMVSIQRLQGPKNLAELKYYALKNGEPLLGSTASKQLSTIDSQTMALTLGYVVQVQAESVENEPPSNMWIIAAVLAPIAVVTVIIIIIAAVLCRKSKSDFKADSLANMPPRPKPVQGFDYAKQHLGQQGAEDEALPVTQETVVPPLTVSQERNYPLEGSTEKTARSTGTRKSQSPSENGSFMSNESGQPSSGKSTPQKVMAQQKVTKEETRRRNAPLSDEDDGCVLYENSSQMPPDPFDTSSGSVQLISIKSVGVPPSQPASDRSQESAVINGEVNKALKQKSDIEHYRNKLRLKAKKKGYYDFPPIDGSKSLTERKRKMYEKKQKEIDSVLDPDTDVSSPTAEPKNRQPPTKSVVYRSRQSLNSPSPGETEMDLLVTRERPRRGIRNSGYDTEPEVIEETNVDRVKESRRYAKSRQMKGHSETSTLSSQPSIDEVRQQMHMLLEEAFSLASAGHAAPKRQQEPYTSAQQLPYSEVVTSAPGTMTRPRGAVQWVPTYGPETYQYSLPKPAYRFTQLPEMVMGSPPPPVPPRTGPVAVPSLRRSTSDMGSSKTRLPESEPKHDTVAYAPVLRNPATMPTVDQTASNYSAGDTVPAVFAIPANRSGFTGYFVPRPPSSYRNQAWVSYTGESELPGQWADSVPLPGYIEAYPRPHYPQSSPSRLPRQYNQPTNMHPGLEQAAVLSAAASQQSLADTDTPDTSLTNLSTAALVKAIREEVAKLAKKQTDRFEFQV</sequence>